<dbReference type="Pfam" id="PF01012">
    <property type="entry name" value="ETF"/>
    <property type="match status" value="1"/>
</dbReference>
<comment type="similarity">
    <text evidence="2 7">Belongs to the ETF beta-subunit/FixA family.</text>
</comment>
<dbReference type="SUPFAM" id="SSF52402">
    <property type="entry name" value="Adenine nucleotide alpha hydrolases-like"/>
    <property type="match status" value="1"/>
</dbReference>
<dbReference type="OrthoDB" id="276685at2759"/>
<dbReference type="FunFam" id="3.40.50.620:FF:000011">
    <property type="entry name" value="Electron transfer flavoprotein subunit beta"/>
    <property type="match status" value="1"/>
</dbReference>
<evidence type="ECO:0000256" key="5">
    <source>
        <dbReference type="ARBA" id="ARBA00025416"/>
    </source>
</evidence>
<dbReference type="EMBL" id="KZ859039">
    <property type="protein sequence ID" value="RDW24318.1"/>
    <property type="molecule type" value="Genomic_DNA"/>
</dbReference>
<dbReference type="InterPro" id="IPR012255">
    <property type="entry name" value="ETF_b"/>
</dbReference>
<feature type="domain" description="Electron transfer flavoprotein alpha/beta-subunit N-terminal" evidence="8">
    <location>
        <begin position="27"/>
        <end position="220"/>
    </location>
</feature>
<comment type="subunit">
    <text evidence="7">Heterodimer of an alpha and a beta subunit.</text>
</comment>
<evidence type="ECO:0000313" key="12">
    <source>
        <dbReference type="Proteomes" id="UP000256601"/>
    </source>
</evidence>
<sequence length="256" mass="27674">MSNKLRIFVPVKRVIDFAVKPRVNKAGTGVETTGVKFSINPFCDIAVEEALLLKEGNKDLVENIHVASVGPSKAQDILRQALAKGADDSTLVEMGPKDTELEPLGVAKVLKKLIEEQKSNLVILGKQAIDGDNGQTGQILAGLLKWPQATQASKVSVNGDKVEVTREVDGGVETVAAKLPMIITTDLRLNEPRYVTLPNIMKAKKKPLKVVKIKDFDGVANRLETLKVAEPAKRQAGVKVENVDELVGKLKETGTL</sequence>
<dbReference type="KEGG" id="yli:2909883"/>
<reference evidence="9 11" key="1">
    <citation type="journal article" date="2016" name="PLoS ONE">
        <title>Sequence Assembly of Yarrowia lipolytica Strain W29/CLIB89 Shows Transposable Element Diversity.</title>
        <authorList>
            <person name="Magnan C."/>
            <person name="Yu J."/>
            <person name="Chang I."/>
            <person name="Jahn E."/>
            <person name="Kanomata Y."/>
            <person name="Wu J."/>
            <person name="Zeller M."/>
            <person name="Oakes M."/>
            <person name="Baldi P."/>
            <person name="Sandmeyer S."/>
        </authorList>
    </citation>
    <scope>NUCLEOTIDE SEQUENCE [LARGE SCALE GENOMIC DNA]</scope>
    <source>
        <strain evidence="9">CLIB89</strain>
        <strain evidence="11">CLIB89(W29)</strain>
    </source>
</reference>
<evidence type="ECO:0000256" key="3">
    <source>
        <dbReference type="ARBA" id="ARBA00022448"/>
    </source>
</evidence>
<organism evidence="9 11">
    <name type="scientific">Yarrowia lipolytica</name>
    <name type="common">Candida lipolytica</name>
    <dbReference type="NCBI Taxonomy" id="4952"/>
    <lineage>
        <taxon>Eukaryota</taxon>
        <taxon>Fungi</taxon>
        <taxon>Dikarya</taxon>
        <taxon>Ascomycota</taxon>
        <taxon>Saccharomycotina</taxon>
        <taxon>Dipodascomycetes</taxon>
        <taxon>Dipodascales</taxon>
        <taxon>Dipodascales incertae sedis</taxon>
        <taxon>Yarrowia</taxon>
    </lineage>
</organism>
<comment type="function">
    <text evidence="5 7">The electron transfer flavoprotein serves as a specific electron acceptor for several dehydrogenases, including five acyl-CoA dehydrogenases, glutaryl-CoA and sarcosine dehydrogenase. It transfers the electrons to the main mitochondrial respiratory chain via ETF-ubiquinone oxidoreductase (ETF dehydrogenase).</text>
</comment>
<dbReference type="Proteomes" id="UP000182444">
    <property type="component" value="Chromosome 1C"/>
</dbReference>
<dbReference type="AlphaFoldDB" id="A0A1D8NC04"/>
<gene>
    <name evidence="10" type="ORF">B0I71DRAFT_134491</name>
    <name evidence="9" type="ORF">YALI1_C28513g</name>
</gene>
<dbReference type="OMA" id="EINQPRI"/>
<name>A0A1D8NC04_YARLL</name>
<dbReference type="InterPro" id="IPR014729">
    <property type="entry name" value="Rossmann-like_a/b/a_fold"/>
</dbReference>
<dbReference type="PROSITE" id="PS01065">
    <property type="entry name" value="ETF_BETA"/>
    <property type="match status" value="1"/>
</dbReference>
<evidence type="ECO:0000256" key="2">
    <source>
        <dbReference type="ARBA" id="ARBA00007557"/>
    </source>
</evidence>
<dbReference type="VEuPathDB" id="FungiDB:YALI0_C20449g"/>
<dbReference type="Gene3D" id="3.40.50.620">
    <property type="entry name" value="HUPs"/>
    <property type="match status" value="1"/>
</dbReference>
<evidence type="ECO:0000256" key="7">
    <source>
        <dbReference type="PIRNR" id="PIRNR000090"/>
    </source>
</evidence>
<dbReference type="InterPro" id="IPR000049">
    <property type="entry name" value="ET-Flavoprotein_bsu_CS"/>
</dbReference>
<dbReference type="PANTHER" id="PTHR21294:SF8">
    <property type="entry name" value="ELECTRON TRANSFER FLAVOPROTEIN SUBUNIT BETA"/>
    <property type="match status" value="1"/>
</dbReference>
<evidence type="ECO:0000259" key="8">
    <source>
        <dbReference type="SMART" id="SM00893"/>
    </source>
</evidence>
<evidence type="ECO:0000313" key="11">
    <source>
        <dbReference type="Proteomes" id="UP000182444"/>
    </source>
</evidence>
<dbReference type="PANTHER" id="PTHR21294">
    <property type="entry name" value="ELECTRON TRANSFER FLAVOPROTEIN BETA-SUBUNIT"/>
    <property type="match status" value="1"/>
</dbReference>
<dbReference type="GO" id="GO:0033539">
    <property type="term" value="P:fatty acid beta-oxidation using acyl-CoA dehydrogenase"/>
    <property type="evidence" value="ECO:0007669"/>
    <property type="project" value="TreeGrafter"/>
</dbReference>
<evidence type="ECO:0000256" key="1">
    <source>
        <dbReference type="ARBA" id="ARBA00004305"/>
    </source>
</evidence>
<dbReference type="SMART" id="SM00893">
    <property type="entry name" value="ETF"/>
    <property type="match status" value="1"/>
</dbReference>
<reference evidence="10 12" key="2">
    <citation type="submission" date="2018-07" db="EMBL/GenBank/DDBJ databases">
        <title>Draft Genome Assemblies for Five Robust Yarrowia lipolytica Strains Exhibiting High Lipid Production and Pentose Sugar Utilization and Sugar Alcohol Secretion from Undetoxified Lignocellulosic Biomass Hydrolysates.</title>
        <authorList>
            <consortium name="DOE Joint Genome Institute"/>
            <person name="Walker C."/>
            <person name="Ryu S."/>
            <person name="Na H."/>
            <person name="Zane M."/>
            <person name="LaButti K."/>
            <person name="Lipzen A."/>
            <person name="Haridas S."/>
            <person name="Barry K."/>
            <person name="Grigoriev I.V."/>
            <person name="Quarterman J."/>
            <person name="Slininger P."/>
            <person name="Dien B."/>
            <person name="Trinh C.T."/>
        </authorList>
    </citation>
    <scope>NUCLEOTIDE SEQUENCE [LARGE SCALE GENOMIC DNA]</scope>
    <source>
        <strain evidence="10 12">YB392</strain>
    </source>
</reference>
<evidence type="ECO:0000313" key="9">
    <source>
        <dbReference type="EMBL" id="AOW03160.1"/>
    </source>
</evidence>
<keyword evidence="4 7" id="KW-0249">Electron transport</keyword>
<keyword evidence="7" id="KW-0496">Mitochondrion</keyword>
<dbReference type="GeneID" id="2909883"/>
<dbReference type="GO" id="GO:0009055">
    <property type="term" value="F:electron transfer activity"/>
    <property type="evidence" value="ECO:0007669"/>
    <property type="project" value="InterPro"/>
</dbReference>
<dbReference type="CDD" id="cd01714">
    <property type="entry name" value="ETF_beta"/>
    <property type="match status" value="1"/>
</dbReference>
<evidence type="ECO:0000256" key="4">
    <source>
        <dbReference type="ARBA" id="ARBA00022982"/>
    </source>
</evidence>
<comment type="subcellular location">
    <subcellularLocation>
        <location evidence="1 7">Mitochondrion matrix</location>
    </subcellularLocation>
</comment>
<keyword evidence="3 7" id="KW-0813">Transport</keyword>
<accession>A0A1D8NC04</accession>
<dbReference type="VEuPathDB" id="FungiDB:YALI1_C28513g"/>
<dbReference type="Proteomes" id="UP000256601">
    <property type="component" value="Unassembled WGS sequence"/>
</dbReference>
<comment type="cofactor">
    <cofactor evidence="7">
        <name>FAD</name>
        <dbReference type="ChEBI" id="CHEBI:57692"/>
    </cofactor>
    <text evidence="7">Binds 1 FAD per dimer.</text>
</comment>
<evidence type="ECO:0000256" key="6">
    <source>
        <dbReference type="ARBA" id="ARBA00070315"/>
    </source>
</evidence>
<proteinExistence type="inferred from homology"/>
<comment type="cofactor">
    <cofactor evidence="7">
        <name>AMP</name>
        <dbReference type="ChEBI" id="CHEBI:456215"/>
    </cofactor>
    <text evidence="7">Binds 1 AMP per subunit.</text>
</comment>
<dbReference type="InterPro" id="IPR014730">
    <property type="entry name" value="ETF_a/b_N"/>
</dbReference>
<dbReference type="RefSeq" id="XP_502053.1">
    <property type="nucleotide sequence ID" value="XM_502053.1"/>
</dbReference>
<dbReference type="PIRSF" id="PIRSF000090">
    <property type="entry name" value="Beta-ETF"/>
    <property type="match status" value="1"/>
</dbReference>
<dbReference type="EMBL" id="CP017555">
    <property type="protein sequence ID" value="AOW03160.1"/>
    <property type="molecule type" value="Genomic_DNA"/>
</dbReference>
<dbReference type="GO" id="GO:0005759">
    <property type="term" value="C:mitochondrial matrix"/>
    <property type="evidence" value="ECO:0007669"/>
    <property type="project" value="UniProtKB-SubCell"/>
</dbReference>
<dbReference type="InterPro" id="IPR033948">
    <property type="entry name" value="ETF_beta_N"/>
</dbReference>
<protein>
    <recommendedName>
        <fullName evidence="6 7">Probable electron transfer flavoprotein subunit beta</fullName>
    </recommendedName>
</protein>
<dbReference type="GO" id="GO:0009063">
    <property type="term" value="P:amino acid catabolic process"/>
    <property type="evidence" value="ECO:0007669"/>
    <property type="project" value="TreeGrafter"/>
</dbReference>
<dbReference type="eggNOG" id="KOG3180">
    <property type="taxonomic scope" value="Eukaryota"/>
</dbReference>
<evidence type="ECO:0000313" key="10">
    <source>
        <dbReference type="EMBL" id="RDW24318.1"/>
    </source>
</evidence>